<proteinExistence type="predicted"/>
<feature type="compositionally biased region" description="Basic residues" evidence="1">
    <location>
        <begin position="70"/>
        <end position="79"/>
    </location>
</feature>
<feature type="compositionally biased region" description="Low complexity" evidence="1">
    <location>
        <begin position="1"/>
        <end position="20"/>
    </location>
</feature>
<evidence type="ECO:0000313" key="2">
    <source>
        <dbReference type="EMBL" id="CAK9144443.1"/>
    </source>
</evidence>
<gene>
    <name evidence="2" type="ORF">ILEXP_LOCUS12197</name>
</gene>
<organism evidence="2 3">
    <name type="scientific">Ilex paraguariensis</name>
    <name type="common">yerba mate</name>
    <dbReference type="NCBI Taxonomy" id="185542"/>
    <lineage>
        <taxon>Eukaryota</taxon>
        <taxon>Viridiplantae</taxon>
        <taxon>Streptophyta</taxon>
        <taxon>Embryophyta</taxon>
        <taxon>Tracheophyta</taxon>
        <taxon>Spermatophyta</taxon>
        <taxon>Magnoliopsida</taxon>
        <taxon>eudicotyledons</taxon>
        <taxon>Gunneridae</taxon>
        <taxon>Pentapetalae</taxon>
        <taxon>asterids</taxon>
        <taxon>campanulids</taxon>
        <taxon>Aquifoliales</taxon>
        <taxon>Aquifoliaceae</taxon>
        <taxon>Ilex</taxon>
    </lineage>
</organism>
<sequence>MLIAPASAQLSKSALAARQSNDGNRQSTDQRRDNPQGPRHDSRHDHRRDNQPSYPRYGYGNNFFPNQASSHHKQPHRQICKNPGHTANYYRFRYARDNLTFDDRSTLA</sequence>
<dbReference type="Proteomes" id="UP001642360">
    <property type="component" value="Unassembled WGS sequence"/>
</dbReference>
<feature type="compositionally biased region" description="Basic and acidic residues" evidence="1">
    <location>
        <begin position="28"/>
        <end position="50"/>
    </location>
</feature>
<protein>
    <submittedName>
        <fullName evidence="2">Uncharacterized protein</fullName>
    </submittedName>
</protein>
<name>A0ABC8RIA2_9AQUA</name>
<keyword evidence="3" id="KW-1185">Reference proteome</keyword>
<reference evidence="2 3" key="1">
    <citation type="submission" date="2024-02" db="EMBL/GenBank/DDBJ databases">
        <authorList>
            <person name="Vignale AGUSTIN F."/>
            <person name="Sosa J E."/>
            <person name="Modenutti C."/>
        </authorList>
    </citation>
    <scope>NUCLEOTIDE SEQUENCE [LARGE SCALE GENOMIC DNA]</scope>
</reference>
<comment type="caution">
    <text evidence="2">The sequence shown here is derived from an EMBL/GenBank/DDBJ whole genome shotgun (WGS) entry which is preliminary data.</text>
</comment>
<feature type="region of interest" description="Disordered" evidence="1">
    <location>
        <begin position="1"/>
        <end position="82"/>
    </location>
</feature>
<evidence type="ECO:0000256" key="1">
    <source>
        <dbReference type="SAM" id="MobiDB-lite"/>
    </source>
</evidence>
<accession>A0ABC8RIA2</accession>
<evidence type="ECO:0000313" key="3">
    <source>
        <dbReference type="Proteomes" id="UP001642360"/>
    </source>
</evidence>
<dbReference type="EMBL" id="CAUOFW020001392">
    <property type="protein sequence ID" value="CAK9144443.1"/>
    <property type="molecule type" value="Genomic_DNA"/>
</dbReference>
<dbReference type="AlphaFoldDB" id="A0ABC8RIA2"/>